<gene>
    <name evidence="1" type="ORF">J2S17_003593</name>
</gene>
<reference evidence="1 2" key="1">
    <citation type="submission" date="2023-07" db="EMBL/GenBank/DDBJ databases">
        <title>Genomic Encyclopedia of Type Strains, Phase IV (KMG-IV): sequencing the most valuable type-strain genomes for metagenomic binning, comparative biology and taxonomic classification.</title>
        <authorList>
            <person name="Goeker M."/>
        </authorList>
    </citation>
    <scope>NUCLEOTIDE SEQUENCE [LARGE SCALE GENOMIC DNA]</scope>
    <source>
        <strain evidence="1 2">DSM 23494</strain>
    </source>
</reference>
<evidence type="ECO:0000313" key="1">
    <source>
        <dbReference type="EMBL" id="MDQ0271705.1"/>
    </source>
</evidence>
<proteinExistence type="predicted"/>
<dbReference type="Proteomes" id="UP001238088">
    <property type="component" value="Unassembled WGS sequence"/>
</dbReference>
<evidence type="ECO:0000313" key="2">
    <source>
        <dbReference type="Proteomes" id="UP001238088"/>
    </source>
</evidence>
<organism evidence="1 2">
    <name type="scientific">Cytobacillus purgationiresistens</name>
    <dbReference type="NCBI Taxonomy" id="863449"/>
    <lineage>
        <taxon>Bacteria</taxon>
        <taxon>Bacillati</taxon>
        <taxon>Bacillota</taxon>
        <taxon>Bacilli</taxon>
        <taxon>Bacillales</taxon>
        <taxon>Bacillaceae</taxon>
        <taxon>Cytobacillus</taxon>
    </lineage>
</organism>
<sequence>MTILFVIEGTIKDYWVSSNGLHLMEQLGMV</sequence>
<name>A0ABU0AKB4_9BACI</name>
<comment type="caution">
    <text evidence="1">The sequence shown here is derived from an EMBL/GenBank/DDBJ whole genome shotgun (WGS) entry which is preliminary data.</text>
</comment>
<dbReference type="EMBL" id="JAUSUB010000016">
    <property type="protein sequence ID" value="MDQ0271705.1"/>
    <property type="molecule type" value="Genomic_DNA"/>
</dbReference>
<keyword evidence="2" id="KW-1185">Reference proteome</keyword>
<accession>A0ABU0AKB4</accession>
<protein>
    <submittedName>
        <fullName evidence="1">Uncharacterized protein</fullName>
    </submittedName>
</protein>